<gene>
    <name evidence="1" type="ORF">GCM10010394_55520</name>
</gene>
<accession>A0ABN1GSD1</accession>
<organism evidence="1 2">
    <name type="scientific">Streptomyces crystallinus</name>
    <dbReference type="NCBI Taxonomy" id="68191"/>
    <lineage>
        <taxon>Bacteria</taxon>
        <taxon>Bacillati</taxon>
        <taxon>Actinomycetota</taxon>
        <taxon>Actinomycetes</taxon>
        <taxon>Kitasatosporales</taxon>
        <taxon>Streptomycetaceae</taxon>
        <taxon>Streptomyces</taxon>
    </lineage>
</organism>
<sequence>MTGMGVGKCGRLAGVSLVVDVFVYAADGSRGFLDVPEGVSDTAGFERWRTSVWGSPMLRSLGARFFPRLAEGDLYVEPDEIGAFLEECALLVSHMPLIVAGMDSARGVEERTYHVTSSLAHISHAARRAVQVGGGVVIW</sequence>
<evidence type="ECO:0000313" key="2">
    <source>
        <dbReference type="Proteomes" id="UP001500668"/>
    </source>
</evidence>
<evidence type="ECO:0000313" key="1">
    <source>
        <dbReference type="EMBL" id="GAA0618082.1"/>
    </source>
</evidence>
<dbReference type="EMBL" id="BAAACA010000038">
    <property type="protein sequence ID" value="GAA0618082.1"/>
    <property type="molecule type" value="Genomic_DNA"/>
</dbReference>
<dbReference type="Proteomes" id="UP001500668">
    <property type="component" value="Unassembled WGS sequence"/>
</dbReference>
<name>A0ABN1GSD1_9ACTN</name>
<keyword evidence="2" id="KW-1185">Reference proteome</keyword>
<reference evidence="1 2" key="1">
    <citation type="journal article" date="2019" name="Int. J. Syst. Evol. Microbiol.">
        <title>The Global Catalogue of Microorganisms (GCM) 10K type strain sequencing project: providing services to taxonomists for standard genome sequencing and annotation.</title>
        <authorList>
            <consortium name="The Broad Institute Genomics Platform"/>
            <consortium name="The Broad Institute Genome Sequencing Center for Infectious Disease"/>
            <person name="Wu L."/>
            <person name="Ma J."/>
        </authorList>
    </citation>
    <scope>NUCLEOTIDE SEQUENCE [LARGE SCALE GENOMIC DNA]</scope>
    <source>
        <strain evidence="1 2">JCM 5067</strain>
    </source>
</reference>
<proteinExistence type="predicted"/>
<comment type="caution">
    <text evidence="1">The sequence shown here is derived from an EMBL/GenBank/DDBJ whole genome shotgun (WGS) entry which is preliminary data.</text>
</comment>
<protein>
    <submittedName>
        <fullName evidence="1">Uncharacterized protein</fullName>
    </submittedName>
</protein>